<feature type="compositionally biased region" description="Basic and acidic residues" evidence="1">
    <location>
        <begin position="177"/>
        <end position="191"/>
    </location>
</feature>
<organism evidence="2 3">
    <name type="scientific">Solanum tuberosum</name>
    <name type="common">Potato</name>
    <dbReference type="NCBI Taxonomy" id="4113"/>
    <lineage>
        <taxon>Eukaryota</taxon>
        <taxon>Viridiplantae</taxon>
        <taxon>Streptophyta</taxon>
        <taxon>Embryophyta</taxon>
        <taxon>Tracheophyta</taxon>
        <taxon>Spermatophyta</taxon>
        <taxon>Magnoliopsida</taxon>
        <taxon>eudicotyledons</taxon>
        <taxon>Gunneridae</taxon>
        <taxon>Pentapetalae</taxon>
        <taxon>asterids</taxon>
        <taxon>lamiids</taxon>
        <taxon>Solanales</taxon>
        <taxon>Solanaceae</taxon>
        <taxon>Solanoideae</taxon>
        <taxon>Solaneae</taxon>
        <taxon>Solanum</taxon>
    </lineage>
</organism>
<proteinExistence type="predicted"/>
<dbReference type="PaxDb" id="4113-PGSC0003DMT400089651"/>
<feature type="compositionally biased region" description="Polar residues" evidence="1">
    <location>
        <begin position="146"/>
        <end position="165"/>
    </location>
</feature>
<dbReference type="EnsemblPlants" id="PGSC0003DMT400089651">
    <property type="protein sequence ID" value="PGSC0003DMT400089651"/>
    <property type="gene ID" value="PGSC0003DMG400039222"/>
</dbReference>
<dbReference type="HOGENOM" id="CLU_029307_11_0_1"/>
<dbReference type="Gramene" id="PGSC0003DMT400089651">
    <property type="protein sequence ID" value="PGSC0003DMT400089651"/>
    <property type="gene ID" value="PGSC0003DMG400039222"/>
</dbReference>
<accession>M1DIL9</accession>
<evidence type="ECO:0000313" key="3">
    <source>
        <dbReference type="Proteomes" id="UP000011115"/>
    </source>
</evidence>
<feature type="region of interest" description="Disordered" evidence="1">
    <location>
        <begin position="146"/>
        <end position="191"/>
    </location>
</feature>
<evidence type="ECO:0000313" key="2">
    <source>
        <dbReference type="EnsemblPlants" id="PGSC0003DMT400089651"/>
    </source>
</evidence>
<reference evidence="2" key="2">
    <citation type="submission" date="2015-06" db="UniProtKB">
        <authorList>
            <consortium name="EnsemblPlants"/>
        </authorList>
    </citation>
    <scope>IDENTIFICATION</scope>
    <source>
        <strain evidence="2">DM1-3 516 R44</strain>
    </source>
</reference>
<dbReference type="Proteomes" id="UP000011115">
    <property type="component" value="Unassembled WGS sequence"/>
</dbReference>
<reference evidence="3" key="1">
    <citation type="journal article" date="2011" name="Nature">
        <title>Genome sequence and analysis of the tuber crop potato.</title>
        <authorList>
            <consortium name="The Potato Genome Sequencing Consortium"/>
        </authorList>
    </citation>
    <scope>NUCLEOTIDE SEQUENCE [LARGE SCALE GENOMIC DNA]</scope>
    <source>
        <strain evidence="3">cv. DM1-3 516 R44</strain>
    </source>
</reference>
<dbReference type="AlphaFoldDB" id="M1DIL9"/>
<sequence>MRSTRLERSVPEMINSAILTALTPIRTTVDDLNARVTACENRQGETPEISALKAEITELKMDVAYLKATDFTALMRGADDKDTPNFSGTPPATMGDMQRDNAGYAESEMENDEEQIAVYDEVVRENQEDIIFRDLLNLEDMVVQSATQSVPVETSTPAPSRSGTASMFEATPSESGTDQKDTPGIDALADRETAYIRPFSTLLS</sequence>
<protein>
    <submittedName>
        <fullName evidence="2">Polyprotein protein</fullName>
    </submittedName>
</protein>
<evidence type="ECO:0000256" key="1">
    <source>
        <dbReference type="SAM" id="MobiDB-lite"/>
    </source>
</evidence>
<keyword evidence="3" id="KW-1185">Reference proteome</keyword>
<dbReference type="InParanoid" id="M1DIL9"/>
<name>M1DIL9_SOLTU</name>